<organism evidence="1 2">
    <name type="scientific">Kingdonia uniflora</name>
    <dbReference type="NCBI Taxonomy" id="39325"/>
    <lineage>
        <taxon>Eukaryota</taxon>
        <taxon>Viridiplantae</taxon>
        <taxon>Streptophyta</taxon>
        <taxon>Embryophyta</taxon>
        <taxon>Tracheophyta</taxon>
        <taxon>Spermatophyta</taxon>
        <taxon>Magnoliopsida</taxon>
        <taxon>Ranunculales</taxon>
        <taxon>Circaeasteraceae</taxon>
        <taxon>Kingdonia</taxon>
    </lineage>
</organism>
<dbReference type="AlphaFoldDB" id="A0A7J7N1R9"/>
<gene>
    <name evidence="1" type="ORF">GIB67_007698</name>
</gene>
<dbReference type="EMBL" id="JACGCM010001144">
    <property type="protein sequence ID" value="KAF6161057.1"/>
    <property type="molecule type" value="Genomic_DNA"/>
</dbReference>
<dbReference type="OrthoDB" id="206796at2759"/>
<keyword evidence="2" id="KW-1185">Reference proteome</keyword>
<dbReference type="Proteomes" id="UP000541444">
    <property type="component" value="Unassembled WGS sequence"/>
</dbReference>
<proteinExistence type="predicted"/>
<accession>A0A7J7N1R9</accession>
<comment type="caution">
    <text evidence="1">The sequence shown here is derived from an EMBL/GenBank/DDBJ whole genome shotgun (WGS) entry which is preliminary data.</text>
</comment>
<reference evidence="1 2" key="1">
    <citation type="journal article" date="2020" name="IScience">
        <title>Genome Sequencing of the Endangered Kingdonia uniflora (Circaeasteraceae, Ranunculales) Reveals Potential Mechanisms of Evolutionary Specialization.</title>
        <authorList>
            <person name="Sun Y."/>
            <person name="Deng T."/>
            <person name="Zhang A."/>
            <person name="Moore M.J."/>
            <person name="Landis J.B."/>
            <person name="Lin N."/>
            <person name="Zhang H."/>
            <person name="Zhang X."/>
            <person name="Huang J."/>
            <person name="Zhang X."/>
            <person name="Sun H."/>
            <person name="Wang H."/>
        </authorList>
    </citation>
    <scope>NUCLEOTIDE SEQUENCE [LARGE SCALE GENOMIC DNA]</scope>
    <source>
        <strain evidence="1">TB1705</strain>
        <tissue evidence="1">Leaf</tissue>
    </source>
</reference>
<sequence length="67" mass="7394">MFGPSELMLGDLGTVEVDRTSSDLAEVSRLYERISMDCLEDARKSFGTDEDLLLISLENKAANKLSP</sequence>
<protein>
    <submittedName>
        <fullName evidence="1">Uncharacterized protein</fullName>
    </submittedName>
</protein>
<evidence type="ECO:0000313" key="1">
    <source>
        <dbReference type="EMBL" id="KAF6161057.1"/>
    </source>
</evidence>
<name>A0A7J7N1R9_9MAGN</name>
<evidence type="ECO:0000313" key="2">
    <source>
        <dbReference type="Proteomes" id="UP000541444"/>
    </source>
</evidence>